<evidence type="ECO:0000259" key="8">
    <source>
        <dbReference type="PROSITE" id="PS50249"/>
    </source>
</evidence>
<proteinExistence type="inferred from homology"/>
<accession>A0A136WDY5</accession>
<dbReference type="AlphaFoldDB" id="A0A136WDY5"/>
<evidence type="ECO:0000313" key="9">
    <source>
        <dbReference type="EMBL" id="KXL52725.1"/>
    </source>
</evidence>
<evidence type="ECO:0000256" key="2">
    <source>
        <dbReference type="ARBA" id="ARBA00022670"/>
    </source>
</evidence>
<dbReference type="PATRIC" id="fig|36847.3.peg.2053"/>
<organism evidence="9 10">
    <name type="scientific">Anaerotignum neopropionicum</name>
    <dbReference type="NCBI Taxonomy" id="36847"/>
    <lineage>
        <taxon>Bacteria</taxon>
        <taxon>Bacillati</taxon>
        <taxon>Bacillota</taxon>
        <taxon>Clostridia</taxon>
        <taxon>Lachnospirales</taxon>
        <taxon>Anaerotignaceae</taxon>
        <taxon>Anaerotignum</taxon>
    </lineage>
</organism>
<dbReference type="InterPro" id="IPR001405">
    <property type="entry name" value="UPF0758"/>
</dbReference>
<dbReference type="Proteomes" id="UP000070539">
    <property type="component" value="Unassembled WGS sequence"/>
</dbReference>
<protein>
    <recommendedName>
        <fullName evidence="8">MPN domain-containing protein</fullName>
    </recommendedName>
</protein>
<evidence type="ECO:0000256" key="1">
    <source>
        <dbReference type="ARBA" id="ARBA00010243"/>
    </source>
</evidence>
<dbReference type="NCBIfam" id="TIGR00608">
    <property type="entry name" value="radc"/>
    <property type="match status" value="1"/>
</dbReference>
<evidence type="ECO:0000313" key="10">
    <source>
        <dbReference type="Proteomes" id="UP000070539"/>
    </source>
</evidence>
<evidence type="ECO:0000256" key="5">
    <source>
        <dbReference type="ARBA" id="ARBA00022833"/>
    </source>
</evidence>
<evidence type="ECO:0000256" key="6">
    <source>
        <dbReference type="ARBA" id="ARBA00023049"/>
    </source>
</evidence>
<keyword evidence="5" id="KW-0862">Zinc</keyword>
<dbReference type="InterPro" id="IPR025657">
    <property type="entry name" value="RadC_JAB"/>
</dbReference>
<dbReference type="GO" id="GO:0008237">
    <property type="term" value="F:metallopeptidase activity"/>
    <property type="evidence" value="ECO:0007669"/>
    <property type="project" value="UniProtKB-KW"/>
</dbReference>
<evidence type="ECO:0000256" key="7">
    <source>
        <dbReference type="RuleBase" id="RU003797"/>
    </source>
</evidence>
<sequence length="234" mass="26487">MAADIHSGHRERMRQRFLQEGGEGFHDHELLEMLLYYSVPRGDTNPLAHRMIKEFGSLPTLVEAEPADISNLCGVGQNTAILVSLQKELSRRCMQARWRDRPMLNSLSRAVEYCKALMAYKNREYFYVICLDNKRRLINTVQIAEGTVNSAAIHPRIVMQAALKLQASAVIFTHNHPGGTSKPTFDDIETTTKLWGLLYAVEVQLIDHIIVADGTTFSFLENKLLSKEVMEGKL</sequence>
<dbReference type="Gene3D" id="3.40.140.10">
    <property type="entry name" value="Cytidine Deaminase, domain 2"/>
    <property type="match status" value="1"/>
</dbReference>
<dbReference type="Pfam" id="PF04002">
    <property type="entry name" value="RadC"/>
    <property type="match status" value="1"/>
</dbReference>
<reference evidence="9 10" key="1">
    <citation type="submission" date="2016-01" db="EMBL/GenBank/DDBJ databases">
        <title>Genome sequence of Clostridium neopropionicum X4, DSM-3847.</title>
        <authorList>
            <person name="Poehlein A."/>
            <person name="Beck M.H."/>
            <person name="Bengelsdorf F.R."/>
            <person name="Daniel R."/>
            <person name="Duerre P."/>
        </authorList>
    </citation>
    <scope>NUCLEOTIDE SEQUENCE [LARGE SCALE GENOMIC DNA]</scope>
    <source>
        <strain evidence="9 10">DSM-3847</strain>
    </source>
</reference>
<evidence type="ECO:0000256" key="3">
    <source>
        <dbReference type="ARBA" id="ARBA00022723"/>
    </source>
</evidence>
<keyword evidence="10" id="KW-1185">Reference proteome</keyword>
<keyword evidence="4" id="KW-0378">Hydrolase</keyword>
<dbReference type="OrthoDB" id="9804482at2"/>
<keyword evidence="3" id="KW-0479">Metal-binding</keyword>
<dbReference type="RefSeq" id="WP_066087578.1">
    <property type="nucleotide sequence ID" value="NZ_LRVM01000005.1"/>
</dbReference>
<dbReference type="GO" id="GO:0046872">
    <property type="term" value="F:metal ion binding"/>
    <property type="evidence" value="ECO:0007669"/>
    <property type="project" value="UniProtKB-KW"/>
</dbReference>
<gene>
    <name evidence="9" type="ORF">CLNEO_17460</name>
</gene>
<comment type="similarity">
    <text evidence="1 7">Belongs to the UPF0758 family.</text>
</comment>
<dbReference type="PANTHER" id="PTHR30471:SF3">
    <property type="entry name" value="UPF0758 PROTEIN YEES-RELATED"/>
    <property type="match status" value="1"/>
</dbReference>
<keyword evidence="2" id="KW-0645">Protease</keyword>
<keyword evidence="6" id="KW-0482">Metalloprotease</keyword>
<dbReference type="PROSITE" id="PS50249">
    <property type="entry name" value="MPN"/>
    <property type="match status" value="1"/>
</dbReference>
<evidence type="ECO:0000256" key="4">
    <source>
        <dbReference type="ARBA" id="ARBA00022801"/>
    </source>
</evidence>
<dbReference type="NCBIfam" id="NF000642">
    <property type="entry name" value="PRK00024.1"/>
    <property type="match status" value="1"/>
</dbReference>
<dbReference type="EMBL" id="LRVM01000005">
    <property type="protein sequence ID" value="KXL52725.1"/>
    <property type="molecule type" value="Genomic_DNA"/>
</dbReference>
<dbReference type="GO" id="GO:0006508">
    <property type="term" value="P:proteolysis"/>
    <property type="evidence" value="ECO:0007669"/>
    <property type="project" value="UniProtKB-KW"/>
</dbReference>
<feature type="domain" description="MPN" evidence="8">
    <location>
        <begin position="103"/>
        <end position="225"/>
    </location>
</feature>
<name>A0A136WDY5_9FIRM</name>
<comment type="caution">
    <text evidence="9">The sequence shown here is derived from an EMBL/GenBank/DDBJ whole genome shotgun (WGS) entry which is preliminary data.</text>
</comment>
<dbReference type="STRING" id="36847.CLNEO_17460"/>
<dbReference type="InterPro" id="IPR037518">
    <property type="entry name" value="MPN"/>
</dbReference>
<dbReference type="PANTHER" id="PTHR30471">
    <property type="entry name" value="DNA REPAIR PROTEIN RADC"/>
    <property type="match status" value="1"/>
</dbReference>
<dbReference type="CDD" id="cd08071">
    <property type="entry name" value="MPN_DUF2466"/>
    <property type="match status" value="1"/>
</dbReference>